<name>A0A5D0MDP4_9BACT</name>
<protein>
    <submittedName>
        <fullName evidence="2">DUF1295 domain-containing protein</fullName>
    </submittedName>
</protein>
<dbReference type="EMBL" id="VSIX01000027">
    <property type="protein sequence ID" value="TYB31837.1"/>
    <property type="molecule type" value="Genomic_DNA"/>
</dbReference>
<feature type="transmembrane region" description="Helical" evidence="1">
    <location>
        <begin position="6"/>
        <end position="24"/>
    </location>
</feature>
<dbReference type="Proteomes" id="UP000324143">
    <property type="component" value="Unassembled WGS sequence"/>
</dbReference>
<feature type="transmembrane region" description="Helical" evidence="1">
    <location>
        <begin position="61"/>
        <end position="79"/>
    </location>
</feature>
<dbReference type="PANTHER" id="PTHR32251">
    <property type="entry name" value="3-OXO-5-ALPHA-STEROID 4-DEHYDROGENASE"/>
    <property type="match status" value="1"/>
</dbReference>
<proteinExistence type="predicted"/>
<comment type="caution">
    <text evidence="2">The sequence shown here is derived from an EMBL/GenBank/DDBJ whole genome shotgun (WGS) entry which is preliminary data.</text>
</comment>
<dbReference type="PROSITE" id="PS50244">
    <property type="entry name" value="S5A_REDUCTASE"/>
    <property type="match status" value="1"/>
</dbReference>
<dbReference type="Gene3D" id="1.20.120.1630">
    <property type="match status" value="1"/>
</dbReference>
<feature type="transmembrane region" description="Helical" evidence="1">
    <location>
        <begin position="31"/>
        <end position="49"/>
    </location>
</feature>
<sequence length="259" mass="30577">MLSSIINSALIIFAYMTILFIISIIKKDNSIADIGWGIGFIIVAVFNTVYKNSLITTREIILLSMIAFWGMRLAGHIFFRNKDKKEDFRYAKWRKRWGKLFYIRSYFQVFILQGVLMLVISLPIFVVINYDLKGISILDIIAILIWLAGFLFEAISDYQLHDFIKNRKTENNNIMTEGLWQYSRHPNYFGEALLWWGPFLLCLNFETGILAIFSPMTIDYLIMFVSGVPILEKRFMKNPEYRKYAEKTNRFFPWFSKKN</sequence>
<evidence type="ECO:0000313" key="2">
    <source>
        <dbReference type="EMBL" id="TYB31837.1"/>
    </source>
</evidence>
<gene>
    <name evidence="2" type="ORF">FXF47_02135</name>
</gene>
<dbReference type="GO" id="GO:0016020">
    <property type="term" value="C:membrane"/>
    <property type="evidence" value="ECO:0007669"/>
    <property type="project" value="TreeGrafter"/>
</dbReference>
<dbReference type="AlphaFoldDB" id="A0A5D0MDP4"/>
<keyword evidence="3" id="KW-1185">Reference proteome</keyword>
<dbReference type="InterPro" id="IPR010721">
    <property type="entry name" value="UstE-like"/>
</dbReference>
<dbReference type="Pfam" id="PF06966">
    <property type="entry name" value="DUF1295"/>
    <property type="match status" value="1"/>
</dbReference>
<feature type="transmembrane region" description="Helical" evidence="1">
    <location>
        <begin position="193"/>
        <end position="214"/>
    </location>
</feature>
<evidence type="ECO:0000256" key="1">
    <source>
        <dbReference type="SAM" id="Phobius"/>
    </source>
</evidence>
<organism evidence="2 3">
    <name type="scientific">Candidatus Mcinerneyibacterium aminivorans</name>
    <dbReference type="NCBI Taxonomy" id="2703815"/>
    <lineage>
        <taxon>Bacteria</taxon>
        <taxon>Candidatus Macinerneyibacteriota</taxon>
        <taxon>Candidatus Mcinerneyibacteria</taxon>
        <taxon>Candidatus Mcinerneyibacteriales</taxon>
        <taxon>Candidatus Mcinerneyibacteriaceae</taxon>
        <taxon>Candidatus Mcinerneyibacterium</taxon>
    </lineage>
</organism>
<evidence type="ECO:0000313" key="3">
    <source>
        <dbReference type="Proteomes" id="UP000324143"/>
    </source>
</evidence>
<keyword evidence="1" id="KW-1133">Transmembrane helix</keyword>
<reference evidence="2" key="1">
    <citation type="submission" date="2019-08" db="EMBL/GenBank/DDBJ databases">
        <title>Genomic characterization of a novel candidate phylum (ARYD3) from a high temperature, high salinity tertiary oil reservoir in north central Oklahoma, USA.</title>
        <authorList>
            <person name="Youssef N.H."/>
            <person name="Yadav A."/>
            <person name="Elshahed M.S."/>
        </authorList>
    </citation>
    <scope>NUCLEOTIDE SEQUENCE [LARGE SCALE GENOMIC DNA]</scope>
    <source>
        <strain evidence="2">ARYD3</strain>
    </source>
</reference>
<dbReference type="PANTHER" id="PTHR32251:SF17">
    <property type="entry name" value="STEROID 5-ALPHA REDUCTASE C-TERMINAL DOMAIN-CONTAINING PROTEIN"/>
    <property type="match status" value="1"/>
</dbReference>
<feature type="transmembrane region" description="Helical" evidence="1">
    <location>
        <begin position="100"/>
        <end position="128"/>
    </location>
</feature>
<keyword evidence="1" id="KW-0812">Transmembrane</keyword>
<accession>A0A5D0MDP4</accession>
<keyword evidence="1" id="KW-0472">Membrane</keyword>
<feature type="transmembrane region" description="Helical" evidence="1">
    <location>
        <begin position="134"/>
        <end position="155"/>
    </location>
</feature>